<protein>
    <submittedName>
        <fullName evidence="6">Sterol desaturase family protein</fullName>
    </submittedName>
</protein>
<name>A0A975GWN6_9CAUL</name>
<dbReference type="Pfam" id="PF04116">
    <property type="entry name" value="FA_hydroxylase"/>
    <property type="match status" value="1"/>
</dbReference>
<gene>
    <name evidence="6" type="ORF">IFJ75_10140</name>
</gene>
<dbReference type="GO" id="GO:0005506">
    <property type="term" value="F:iron ion binding"/>
    <property type="evidence" value="ECO:0007669"/>
    <property type="project" value="InterPro"/>
</dbReference>
<dbReference type="InterPro" id="IPR045019">
    <property type="entry name" value="BETA-OHASE-like"/>
</dbReference>
<evidence type="ECO:0000256" key="1">
    <source>
        <dbReference type="ARBA" id="ARBA00009324"/>
    </source>
</evidence>
<dbReference type="EMBL" id="CP062222">
    <property type="protein sequence ID" value="QTC89680.1"/>
    <property type="molecule type" value="Genomic_DNA"/>
</dbReference>
<evidence type="ECO:0000256" key="2">
    <source>
        <dbReference type="ARBA" id="ARBA00022746"/>
    </source>
</evidence>
<proteinExistence type="inferred from homology"/>
<evidence type="ECO:0000256" key="3">
    <source>
        <dbReference type="ARBA" id="ARBA00023002"/>
    </source>
</evidence>
<accession>A0A975GWN6</accession>
<dbReference type="KEGG" id="bgoe:IFJ75_10140"/>
<keyword evidence="4" id="KW-1133">Transmembrane helix</keyword>
<organism evidence="6 7">
    <name type="scientific">Brevundimonas goettingensis</name>
    <dbReference type="NCBI Taxonomy" id="2774190"/>
    <lineage>
        <taxon>Bacteria</taxon>
        <taxon>Pseudomonadati</taxon>
        <taxon>Pseudomonadota</taxon>
        <taxon>Alphaproteobacteria</taxon>
        <taxon>Caulobacterales</taxon>
        <taxon>Caulobacteraceae</taxon>
        <taxon>Brevundimonas</taxon>
    </lineage>
</organism>
<evidence type="ECO:0000259" key="5">
    <source>
        <dbReference type="Pfam" id="PF04116"/>
    </source>
</evidence>
<feature type="domain" description="Fatty acid hydroxylase" evidence="5">
    <location>
        <begin position="11"/>
        <end position="138"/>
    </location>
</feature>
<keyword evidence="4" id="KW-0812">Transmembrane</keyword>
<evidence type="ECO:0000256" key="4">
    <source>
        <dbReference type="SAM" id="Phobius"/>
    </source>
</evidence>
<evidence type="ECO:0000313" key="6">
    <source>
        <dbReference type="EMBL" id="QTC89680.1"/>
    </source>
</evidence>
<comment type="similarity">
    <text evidence="1">Belongs to the sterol desaturase family.</text>
</comment>
<dbReference type="GO" id="GO:0016123">
    <property type="term" value="P:xanthophyll biosynthetic process"/>
    <property type="evidence" value="ECO:0007669"/>
    <property type="project" value="TreeGrafter"/>
</dbReference>
<dbReference type="GO" id="GO:0016119">
    <property type="term" value="P:carotene metabolic process"/>
    <property type="evidence" value="ECO:0007669"/>
    <property type="project" value="TreeGrafter"/>
</dbReference>
<reference evidence="6" key="1">
    <citation type="submission" date="2020-09" db="EMBL/GenBank/DDBJ databases">
        <title>Brevundimonas sp. LVF2 isolated from a puddle in Goettingen, Germany.</title>
        <authorList>
            <person name="Friedrich I."/>
            <person name="Klassen A."/>
            <person name="Hannes N."/>
            <person name="Schneider D."/>
            <person name="Hertel R."/>
            <person name="Daniel R."/>
        </authorList>
    </citation>
    <scope>NUCLEOTIDE SEQUENCE</scope>
    <source>
        <strain evidence="6">LVF2</strain>
    </source>
</reference>
<keyword evidence="3" id="KW-0560">Oxidoreductase</keyword>
<dbReference type="RefSeq" id="WP_207867849.1">
    <property type="nucleotide sequence ID" value="NZ_CP062222.1"/>
</dbReference>
<keyword evidence="4" id="KW-0472">Membrane</keyword>
<evidence type="ECO:0000313" key="7">
    <source>
        <dbReference type="Proteomes" id="UP000663918"/>
    </source>
</evidence>
<dbReference type="PANTHER" id="PTHR31899:SF9">
    <property type="entry name" value="BETA-CAROTENE 3-HYDROXYLASE 1, CHLOROPLASTIC"/>
    <property type="match status" value="1"/>
</dbReference>
<dbReference type="AlphaFoldDB" id="A0A975GWN6"/>
<keyword evidence="2" id="KW-0125">Carotenoid biosynthesis</keyword>
<feature type="transmembrane region" description="Helical" evidence="4">
    <location>
        <begin position="53"/>
        <end position="71"/>
    </location>
</feature>
<dbReference type="PANTHER" id="PTHR31899">
    <property type="entry name" value="BETA-CAROTENE 3-HYDROXYLASE 1, CHLOROPLASTIC"/>
    <property type="match status" value="1"/>
</dbReference>
<dbReference type="Proteomes" id="UP000663918">
    <property type="component" value="Chromosome"/>
</dbReference>
<sequence length="164" mass="18441">MIPAQFALIVIAVFLAMEGVAWASHRWIMHGWGWGWHQSHHEPRTGLFERNDLYAVVGSAVGFGLFLTAWLTKSWLLYALASGVTLYGLAYAIFHDGLVHQRWPFRWVPKGGYLRRLIQAHRLHHAVMSKGGAVSFGFLIAPDPKALAAELKALRAARHRQPLP</sequence>
<feature type="transmembrane region" description="Helical" evidence="4">
    <location>
        <begin position="76"/>
        <end position="94"/>
    </location>
</feature>
<dbReference type="InterPro" id="IPR006694">
    <property type="entry name" value="Fatty_acid_hydroxylase"/>
</dbReference>
<keyword evidence="7" id="KW-1185">Reference proteome</keyword>
<dbReference type="GO" id="GO:0010291">
    <property type="term" value="F:beta-carotene 3-hydroxylase activity"/>
    <property type="evidence" value="ECO:0007669"/>
    <property type="project" value="TreeGrafter"/>
</dbReference>